<reference evidence="1 2" key="1">
    <citation type="submission" date="2018-11" db="EMBL/GenBank/DDBJ databases">
        <title>Complete genome sequence of Paenibacillus baekrokdamisoli strain KCTC 33723.</title>
        <authorList>
            <person name="Kang S.W."/>
            <person name="Lee K.C."/>
            <person name="Kim K.K."/>
            <person name="Kim J.S."/>
            <person name="Kim D.S."/>
            <person name="Ko S.H."/>
            <person name="Yang S.H."/>
            <person name="Lee J.S."/>
        </authorList>
    </citation>
    <scope>NUCLEOTIDE SEQUENCE [LARGE SCALE GENOMIC DNA]</scope>
    <source>
        <strain evidence="1 2">KCTC 33723</strain>
    </source>
</reference>
<dbReference type="SUPFAM" id="SSF54593">
    <property type="entry name" value="Glyoxalase/Bleomycin resistance protein/Dihydroxybiphenyl dioxygenase"/>
    <property type="match status" value="1"/>
</dbReference>
<dbReference type="InterPro" id="IPR004360">
    <property type="entry name" value="Glyas_Fos-R_dOase_dom"/>
</dbReference>
<dbReference type="InterPro" id="IPR029068">
    <property type="entry name" value="Glyas_Bleomycin-R_OHBP_Dase"/>
</dbReference>
<dbReference type="OrthoDB" id="2797614at2"/>
<gene>
    <name evidence="1" type="ORF">Back11_56630</name>
</gene>
<organism evidence="1 2">
    <name type="scientific">Paenibacillus baekrokdamisoli</name>
    <dbReference type="NCBI Taxonomy" id="1712516"/>
    <lineage>
        <taxon>Bacteria</taxon>
        <taxon>Bacillati</taxon>
        <taxon>Bacillota</taxon>
        <taxon>Bacilli</taxon>
        <taxon>Bacillales</taxon>
        <taxon>Paenibacillaceae</taxon>
        <taxon>Paenibacillus</taxon>
    </lineage>
</organism>
<keyword evidence="2" id="KW-1185">Reference proteome</keyword>
<dbReference type="KEGG" id="pbk:Back11_56630"/>
<sequence length="273" mass="31049">MERPNFGFDGGFIMASWDGFEEAVEWYSEHMGWRCAGQEMVPVGKMAFFPLPRFGQANLKSFHDDFMHYQAGALSEGHLRLCFSSEDLEALTDHFTKKGIKVSEPVLLAGGRKYVDITAYEGARITAVQHPSREVRFPDSRLISFGDIALIITVSDIDKSVNWYQEVLGFEKLADGQHAGTALLRMPLSVHGQQEPDASYPMHVWLIEDHTISGALRGNPMSRTYFHVHPHEFEASRSWLIANGIELPDSDLNDYHFYDPDGNRINVWSYEIY</sequence>
<dbReference type="PROSITE" id="PS51819">
    <property type="entry name" value="VOC"/>
    <property type="match status" value="2"/>
</dbReference>
<accession>A0A3G9JJP6</accession>
<dbReference type="RefSeq" id="WP_125664444.1">
    <property type="nucleotide sequence ID" value="NZ_AP019308.1"/>
</dbReference>
<dbReference type="Proteomes" id="UP000275368">
    <property type="component" value="Chromosome"/>
</dbReference>
<dbReference type="EMBL" id="AP019308">
    <property type="protein sequence ID" value="BBH24318.1"/>
    <property type="molecule type" value="Genomic_DNA"/>
</dbReference>
<dbReference type="AlphaFoldDB" id="A0A3G9JJP6"/>
<dbReference type="InterPro" id="IPR037523">
    <property type="entry name" value="VOC_core"/>
</dbReference>
<protein>
    <submittedName>
        <fullName evidence="1">Uncharacterized protein</fullName>
    </submittedName>
</protein>
<evidence type="ECO:0000313" key="2">
    <source>
        <dbReference type="Proteomes" id="UP000275368"/>
    </source>
</evidence>
<dbReference type="Pfam" id="PF00903">
    <property type="entry name" value="Glyoxalase"/>
    <property type="match status" value="2"/>
</dbReference>
<dbReference type="Gene3D" id="3.10.180.10">
    <property type="entry name" value="2,3-Dihydroxybiphenyl 1,2-Dioxygenase, domain 1"/>
    <property type="match status" value="2"/>
</dbReference>
<proteinExistence type="predicted"/>
<evidence type="ECO:0000313" key="1">
    <source>
        <dbReference type="EMBL" id="BBH24318.1"/>
    </source>
</evidence>
<name>A0A3G9JJP6_9BACL</name>